<dbReference type="AlphaFoldDB" id="A0A9P0DCL5"/>
<dbReference type="EMBL" id="CAKMHV010000008">
    <property type="protein sequence ID" value="CAH1115889.1"/>
    <property type="molecule type" value="Genomic_DNA"/>
</dbReference>
<organism evidence="1 2">
    <name type="scientific">Psylliodes chrysocephalus</name>
    <dbReference type="NCBI Taxonomy" id="3402493"/>
    <lineage>
        <taxon>Eukaryota</taxon>
        <taxon>Metazoa</taxon>
        <taxon>Ecdysozoa</taxon>
        <taxon>Arthropoda</taxon>
        <taxon>Hexapoda</taxon>
        <taxon>Insecta</taxon>
        <taxon>Pterygota</taxon>
        <taxon>Neoptera</taxon>
        <taxon>Endopterygota</taxon>
        <taxon>Coleoptera</taxon>
        <taxon>Polyphaga</taxon>
        <taxon>Cucujiformia</taxon>
        <taxon>Chrysomeloidea</taxon>
        <taxon>Chrysomelidae</taxon>
        <taxon>Galerucinae</taxon>
        <taxon>Alticini</taxon>
        <taxon>Psylliodes</taxon>
    </lineage>
</organism>
<gene>
    <name evidence="1" type="ORF">PSYICH_LOCUS15760</name>
</gene>
<proteinExistence type="predicted"/>
<reference evidence="1" key="1">
    <citation type="submission" date="2022-01" db="EMBL/GenBank/DDBJ databases">
        <authorList>
            <person name="King R."/>
        </authorList>
    </citation>
    <scope>NUCLEOTIDE SEQUENCE</scope>
</reference>
<sequence length="180" mass="20947">MTTKDLWRPWLSDNEEGLMDQENVNNPELRKSENIGDEELNCGRKRIHLNQNVKIMIKNLFNCNLKQMSKASAIIETARISKISRATVYVYRIVKYGPYARKERSDKESFRSIDKSLKDKIRYVIADLTINEIPTISNLTSELQKRNIIPNCSKTTLWRFLQANNLQGSINNDEEILIVD</sequence>
<comment type="caution">
    <text evidence="1">The sequence shown here is derived from an EMBL/GenBank/DDBJ whole genome shotgun (WGS) entry which is preliminary data.</text>
</comment>
<dbReference type="OrthoDB" id="6794772at2759"/>
<accession>A0A9P0DCL5</accession>
<keyword evidence="2" id="KW-1185">Reference proteome</keyword>
<evidence type="ECO:0000313" key="1">
    <source>
        <dbReference type="EMBL" id="CAH1115889.1"/>
    </source>
</evidence>
<evidence type="ECO:0000313" key="2">
    <source>
        <dbReference type="Proteomes" id="UP001153636"/>
    </source>
</evidence>
<protein>
    <recommendedName>
        <fullName evidence="3">Transposase</fullName>
    </recommendedName>
</protein>
<dbReference type="Proteomes" id="UP001153636">
    <property type="component" value="Unassembled WGS sequence"/>
</dbReference>
<name>A0A9P0DCL5_9CUCU</name>
<evidence type="ECO:0008006" key="3">
    <source>
        <dbReference type="Google" id="ProtNLM"/>
    </source>
</evidence>